<evidence type="ECO:0000256" key="10">
    <source>
        <dbReference type="SAM" id="Phobius"/>
    </source>
</evidence>
<evidence type="ECO:0000256" key="8">
    <source>
        <dbReference type="ARBA" id="ARBA00023012"/>
    </source>
</evidence>
<dbReference type="PANTHER" id="PTHR24421:SF10">
    <property type="entry name" value="NITRATE_NITRITE SENSOR PROTEIN NARQ"/>
    <property type="match status" value="1"/>
</dbReference>
<keyword evidence="10" id="KW-0472">Membrane</keyword>
<evidence type="ECO:0000313" key="12">
    <source>
        <dbReference type="EMBL" id="RRR99765.1"/>
    </source>
</evidence>
<reference evidence="12 13" key="1">
    <citation type="submission" date="2018-12" db="EMBL/GenBank/DDBJ databases">
        <title>Glycomyces sp. YIM 121974 draft genome.</title>
        <authorList>
            <person name="Li Q."/>
        </authorList>
    </citation>
    <scope>NUCLEOTIDE SEQUENCE [LARGE SCALE GENOMIC DNA]</scope>
    <source>
        <strain evidence="12 13">YIM 121974</strain>
    </source>
</reference>
<dbReference type="Gene3D" id="3.30.565.10">
    <property type="entry name" value="Histidine kinase-like ATPase, C-terminal domain"/>
    <property type="match status" value="1"/>
</dbReference>
<keyword evidence="5" id="KW-0547">Nucleotide-binding</keyword>
<evidence type="ECO:0000313" key="13">
    <source>
        <dbReference type="Proteomes" id="UP000277256"/>
    </source>
</evidence>
<comment type="catalytic activity">
    <reaction evidence="1">
        <text>ATP + protein L-histidine = ADP + protein N-phospho-L-histidine.</text>
        <dbReference type="EC" id="2.7.13.3"/>
    </reaction>
</comment>
<evidence type="ECO:0000256" key="9">
    <source>
        <dbReference type="SAM" id="MobiDB-lite"/>
    </source>
</evidence>
<name>A0A426UZ01_9ACTN</name>
<evidence type="ECO:0000256" key="6">
    <source>
        <dbReference type="ARBA" id="ARBA00022777"/>
    </source>
</evidence>
<dbReference type="InterPro" id="IPR011712">
    <property type="entry name" value="Sig_transdc_His_kin_sub3_dim/P"/>
</dbReference>
<keyword evidence="8" id="KW-0902">Two-component regulatory system</keyword>
<feature type="compositionally biased region" description="Low complexity" evidence="9">
    <location>
        <begin position="380"/>
        <end position="413"/>
    </location>
</feature>
<proteinExistence type="predicted"/>
<dbReference type="Proteomes" id="UP000277256">
    <property type="component" value="Unassembled WGS sequence"/>
</dbReference>
<comment type="caution">
    <text evidence="12">The sequence shown here is derived from an EMBL/GenBank/DDBJ whole genome shotgun (WGS) entry which is preliminary data.</text>
</comment>
<keyword evidence="6 12" id="KW-0418">Kinase</keyword>
<dbReference type="SUPFAM" id="SSF55874">
    <property type="entry name" value="ATPase domain of HSP90 chaperone/DNA topoisomerase II/histidine kinase"/>
    <property type="match status" value="1"/>
</dbReference>
<organism evidence="12 13">
    <name type="scientific">Glycomyces terrestris</name>
    <dbReference type="NCBI Taxonomy" id="2493553"/>
    <lineage>
        <taxon>Bacteria</taxon>
        <taxon>Bacillati</taxon>
        <taxon>Actinomycetota</taxon>
        <taxon>Actinomycetes</taxon>
        <taxon>Glycomycetales</taxon>
        <taxon>Glycomycetaceae</taxon>
        <taxon>Glycomyces</taxon>
    </lineage>
</organism>
<dbReference type="GO" id="GO:0016020">
    <property type="term" value="C:membrane"/>
    <property type="evidence" value="ECO:0007669"/>
    <property type="project" value="InterPro"/>
</dbReference>
<dbReference type="GO" id="GO:0000155">
    <property type="term" value="F:phosphorelay sensor kinase activity"/>
    <property type="evidence" value="ECO:0007669"/>
    <property type="project" value="InterPro"/>
</dbReference>
<keyword evidence="10" id="KW-1133">Transmembrane helix</keyword>
<accession>A0A426UZ01</accession>
<evidence type="ECO:0000256" key="2">
    <source>
        <dbReference type="ARBA" id="ARBA00012438"/>
    </source>
</evidence>
<evidence type="ECO:0000259" key="11">
    <source>
        <dbReference type="SMART" id="SM00387"/>
    </source>
</evidence>
<evidence type="ECO:0000256" key="4">
    <source>
        <dbReference type="ARBA" id="ARBA00022679"/>
    </source>
</evidence>
<dbReference type="Pfam" id="PF07730">
    <property type="entry name" value="HisKA_3"/>
    <property type="match status" value="1"/>
</dbReference>
<dbReference type="OrthoDB" id="227596at2"/>
<feature type="transmembrane region" description="Helical" evidence="10">
    <location>
        <begin position="72"/>
        <end position="102"/>
    </location>
</feature>
<evidence type="ECO:0000256" key="3">
    <source>
        <dbReference type="ARBA" id="ARBA00022553"/>
    </source>
</evidence>
<dbReference type="GO" id="GO:0005524">
    <property type="term" value="F:ATP binding"/>
    <property type="evidence" value="ECO:0007669"/>
    <property type="project" value="UniProtKB-KW"/>
</dbReference>
<evidence type="ECO:0000256" key="7">
    <source>
        <dbReference type="ARBA" id="ARBA00022840"/>
    </source>
</evidence>
<dbReference type="InterPro" id="IPR003594">
    <property type="entry name" value="HATPase_dom"/>
</dbReference>
<dbReference type="EC" id="2.7.13.3" evidence="2"/>
<dbReference type="Pfam" id="PF02518">
    <property type="entry name" value="HATPase_c"/>
    <property type="match status" value="1"/>
</dbReference>
<keyword evidence="10" id="KW-0812">Transmembrane</keyword>
<dbReference type="Gene3D" id="1.20.5.1930">
    <property type="match status" value="1"/>
</dbReference>
<dbReference type="InterPro" id="IPR050482">
    <property type="entry name" value="Sensor_HK_TwoCompSys"/>
</dbReference>
<feature type="region of interest" description="Disordered" evidence="9">
    <location>
        <begin position="380"/>
        <end position="420"/>
    </location>
</feature>
<sequence length="420" mass="44488">MSQHPEPRTAGARPEILSGRRLDLVVTGVMLADTLAAGLIKDVRDGMPTWGWLPLMLGPLVFPLWRRHPRLVLVVSVGSVLASGPLGVGPLAVVPALVAIAVAMYTGYRALSVSTVFALSAVTALGNLHNAGWEVNGQVVERTLLVIGWLHVALISGLSRRQRDAYMAEAEHVREEAVKRKAADERVRIARELHDSLTHSISVIRVQAGVAIHLARKRGDEPPSALVAVEEAAKDATRELRETLTMLRDDDGHRLARVEDLADRYRGLGFTVEVDCAIDCGADCPVALDAEVDHAAYRIVQEALTNAVRHSSGDAVRVRVAREDGAVVVEVADNGTPGRVVPGRGLTGMRERVDALGGTLHVGPGEYGFTVRASLPDDTAATGTAATGTAEADAAEADAAAPGRAARPAAAAEPELEESR</sequence>
<dbReference type="GO" id="GO:0046983">
    <property type="term" value="F:protein dimerization activity"/>
    <property type="evidence" value="ECO:0007669"/>
    <property type="project" value="InterPro"/>
</dbReference>
<dbReference type="SMART" id="SM00387">
    <property type="entry name" value="HATPase_c"/>
    <property type="match status" value="1"/>
</dbReference>
<keyword evidence="4" id="KW-0808">Transferase</keyword>
<dbReference type="CDD" id="cd16917">
    <property type="entry name" value="HATPase_UhpB-NarQ-NarX-like"/>
    <property type="match status" value="1"/>
</dbReference>
<keyword evidence="13" id="KW-1185">Reference proteome</keyword>
<feature type="domain" description="Histidine kinase/HSP90-like ATPase" evidence="11">
    <location>
        <begin position="291"/>
        <end position="379"/>
    </location>
</feature>
<keyword evidence="3" id="KW-0597">Phosphoprotein</keyword>
<dbReference type="RefSeq" id="WP_125248271.1">
    <property type="nucleotide sequence ID" value="NZ_RSEB01000003.1"/>
</dbReference>
<evidence type="ECO:0000256" key="5">
    <source>
        <dbReference type="ARBA" id="ARBA00022741"/>
    </source>
</evidence>
<keyword evidence="7" id="KW-0067">ATP-binding</keyword>
<dbReference type="InterPro" id="IPR036890">
    <property type="entry name" value="HATPase_C_sf"/>
</dbReference>
<evidence type="ECO:0000256" key="1">
    <source>
        <dbReference type="ARBA" id="ARBA00000085"/>
    </source>
</evidence>
<dbReference type="PANTHER" id="PTHR24421">
    <property type="entry name" value="NITRATE/NITRITE SENSOR PROTEIN NARX-RELATED"/>
    <property type="match status" value="1"/>
</dbReference>
<protein>
    <recommendedName>
        <fullName evidence="2">histidine kinase</fullName>
        <ecNumber evidence="2">2.7.13.3</ecNumber>
    </recommendedName>
</protein>
<feature type="transmembrane region" description="Helical" evidence="10">
    <location>
        <begin position="46"/>
        <end position="65"/>
    </location>
</feature>
<dbReference type="EMBL" id="RSEB01000003">
    <property type="protein sequence ID" value="RRR99765.1"/>
    <property type="molecule type" value="Genomic_DNA"/>
</dbReference>
<gene>
    <name evidence="12" type="ORF">EIW28_13905</name>
</gene>
<dbReference type="AlphaFoldDB" id="A0A426UZ01"/>